<accession>A0A834P2N7</accession>
<name>A0A834P2N7_VESPE</name>
<evidence type="ECO:0000313" key="1">
    <source>
        <dbReference type="EMBL" id="KAF7425572.1"/>
    </source>
</evidence>
<protein>
    <submittedName>
        <fullName evidence="1">Uncharacterized protein</fullName>
    </submittedName>
</protein>
<sequence length="139" mass="15529">MDKNQVIRRSPPDSWTSVTQIVARFPMGIKIARLWSQITGELPDTNGTTSTFWQVYETLQRNILEYNARETQTGIRAVCCHTYQGTPKHLIGTMLSPAEFNKAQKPFGIKGSTTSSVKIIAETGACGTFRRFAQSQLLC</sequence>
<dbReference type="Proteomes" id="UP000600918">
    <property type="component" value="Unassembled WGS sequence"/>
</dbReference>
<gene>
    <name evidence="1" type="ORF">H0235_008010</name>
</gene>
<organism evidence="1 2">
    <name type="scientific">Vespula pensylvanica</name>
    <name type="common">Western yellow jacket</name>
    <name type="synonym">Wasp</name>
    <dbReference type="NCBI Taxonomy" id="30213"/>
    <lineage>
        <taxon>Eukaryota</taxon>
        <taxon>Metazoa</taxon>
        <taxon>Ecdysozoa</taxon>
        <taxon>Arthropoda</taxon>
        <taxon>Hexapoda</taxon>
        <taxon>Insecta</taxon>
        <taxon>Pterygota</taxon>
        <taxon>Neoptera</taxon>
        <taxon>Endopterygota</taxon>
        <taxon>Hymenoptera</taxon>
        <taxon>Apocrita</taxon>
        <taxon>Aculeata</taxon>
        <taxon>Vespoidea</taxon>
        <taxon>Vespidae</taxon>
        <taxon>Vespinae</taxon>
        <taxon>Vespula</taxon>
    </lineage>
</organism>
<reference evidence="1" key="1">
    <citation type="journal article" date="2020" name="G3 (Bethesda)">
        <title>High-Quality Assemblies for Three Invasive Social Wasps from the &lt;i&gt;Vespula&lt;/i&gt; Genus.</title>
        <authorList>
            <person name="Harrop T.W.R."/>
            <person name="Guhlin J."/>
            <person name="McLaughlin G.M."/>
            <person name="Permina E."/>
            <person name="Stockwell P."/>
            <person name="Gilligan J."/>
            <person name="Le Lec M.F."/>
            <person name="Gruber M.A.M."/>
            <person name="Quinn O."/>
            <person name="Lovegrove M."/>
            <person name="Duncan E.J."/>
            <person name="Remnant E.J."/>
            <person name="Van Eeckhoven J."/>
            <person name="Graham B."/>
            <person name="Knapp R.A."/>
            <person name="Langford K.W."/>
            <person name="Kronenberg Z."/>
            <person name="Press M.O."/>
            <person name="Eacker S.M."/>
            <person name="Wilson-Rankin E.E."/>
            <person name="Purcell J."/>
            <person name="Lester P.J."/>
            <person name="Dearden P.K."/>
        </authorList>
    </citation>
    <scope>NUCLEOTIDE SEQUENCE</scope>
    <source>
        <strain evidence="1">Volc-1</strain>
    </source>
</reference>
<keyword evidence="2" id="KW-1185">Reference proteome</keyword>
<evidence type="ECO:0000313" key="2">
    <source>
        <dbReference type="Proteomes" id="UP000600918"/>
    </source>
</evidence>
<proteinExistence type="predicted"/>
<comment type="caution">
    <text evidence="1">The sequence shown here is derived from an EMBL/GenBank/DDBJ whole genome shotgun (WGS) entry which is preliminary data.</text>
</comment>
<dbReference type="AlphaFoldDB" id="A0A834P2N7"/>
<dbReference type="EMBL" id="JACSDY010000006">
    <property type="protein sequence ID" value="KAF7425572.1"/>
    <property type="molecule type" value="Genomic_DNA"/>
</dbReference>